<feature type="non-terminal residue" evidence="1">
    <location>
        <position position="1"/>
    </location>
</feature>
<sequence length="85" mass="10247">IATFLVKVCKVWDDWEVDRYGNANSDELLVMSLEGINIDDKLQFMEDPIEIMEWEIKRLKRSWIPLVKVCWNSRKGPKFTWERED</sequence>
<keyword evidence="2" id="KW-1185">Reference proteome</keyword>
<proteinExistence type="predicted"/>
<reference evidence="1" key="2">
    <citation type="submission" date="2022-01" db="EMBL/GenBank/DDBJ databases">
        <authorList>
            <person name="Yamashiro T."/>
            <person name="Shiraishi A."/>
            <person name="Satake H."/>
            <person name="Nakayama K."/>
        </authorList>
    </citation>
    <scope>NUCLEOTIDE SEQUENCE</scope>
</reference>
<name>A0ABQ5A2J1_9ASTR</name>
<accession>A0ABQ5A2J1</accession>
<reference evidence="1" key="1">
    <citation type="journal article" date="2022" name="Int. J. Mol. Sci.">
        <title>Draft Genome of Tanacetum Coccineum: Genomic Comparison of Closely Related Tanacetum-Family Plants.</title>
        <authorList>
            <person name="Yamashiro T."/>
            <person name="Shiraishi A."/>
            <person name="Nakayama K."/>
            <person name="Satake H."/>
        </authorList>
    </citation>
    <scope>NUCLEOTIDE SEQUENCE</scope>
</reference>
<evidence type="ECO:0000313" key="2">
    <source>
        <dbReference type="Proteomes" id="UP001151760"/>
    </source>
</evidence>
<evidence type="ECO:0008006" key="3">
    <source>
        <dbReference type="Google" id="ProtNLM"/>
    </source>
</evidence>
<dbReference type="Proteomes" id="UP001151760">
    <property type="component" value="Unassembled WGS sequence"/>
</dbReference>
<comment type="caution">
    <text evidence="1">The sequence shown here is derived from an EMBL/GenBank/DDBJ whole genome shotgun (WGS) entry which is preliminary data.</text>
</comment>
<organism evidence="1 2">
    <name type="scientific">Tanacetum coccineum</name>
    <dbReference type="NCBI Taxonomy" id="301880"/>
    <lineage>
        <taxon>Eukaryota</taxon>
        <taxon>Viridiplantae</taxon>
        <taxon>Streptophyta</taxon>
        <taxon>Embryophyta</taxon>
        <taxon>Tracheophyta</taxon>
        <taxon>Spermatophyta</taxon>
        <taxon>Magnoliopsida</taxon>
        <taxon>eudicotyledons</taxon>
        <taxon>Gunneridae</taxon>
        <taxon>Pentapetalae</taxon>
        <taxon>asterids</taxon>
        <taxon>campanulids</taxon>
        <taxon>Asterales</taxon>
        <taxon>Asteraceae</taxon>
        <taxon>Asteroideae</taxon>
        <taxon>Anthemideae</taxon>
        <taxon>Anthemidinae</taxon>
        <taxon>Tanacetum</taxon>
    </lineage>
</organism>
<protein>
    <recommendedName>
        <fullName evidence="3">Reverse transcriptase domain-containing protein</fullName>
    </recommendedName>
</protein>
<dbReference type="EMBL" id="BQNB010011890">
    <property type="protein sequence ID" value="GJS96482.1"/>
    <property type="molecule type" value="Genomic_DNA"/>
</dbReference>
<gene>
    <name evidence="1" type="ORF">Tco_0803450</name>
</gene>
<evidence type="ECO:0000313" key="1">
    <source>
        <dbReference type="EMBL" id="GJS96482.1"/>
    </source>
</evidence>